<evidence type="ECO:0000259" key="4">
    <source>
        <dbReference type="Pfam" id="PF10370"/>
    </source>
</evidence>
<evidence type="ECO:0000259" key="3">
    <source>
        <dbReference type="Pfam" id="PF01557"/>
    </source>
</evidence>
<evidence type="ECO:0000256" key="2">
    <source>
        <dbReference type="ARBA" id="ARBA00022723"/>
    </source>
</evidence>
<dbReference type="InterPro" id="IPR018833">
    <property type="entry name" value="Rv2993c-like_N"/>
</dbReference>
<evidence type="ECO:0000313" key="6">
    <source>
        <dbReference type="Proteomes" id="UP001174909"/>
    </source>
</evidence>
<proteinExistence type="inferred from homology"/>
<dbReference type="Gene3D" id="2.30.30.370">
    <property type="entry name" value="FAH"/>
    <property type="match status" value="1"/>
</dbReference>
<comment type="caution">
    <text evidence="5">The sequence shown here is derived from an EMBL/GenBank/DDBJ whole genome shotgun (WGS) entry which is preliminary data.</text>
</comment>
<evidence type="ECO:0000313" key="5">
    <source>
        <dbReference type="EMBL" id="CAI8058603.1"/>
    </source>
</evidence>
<comment type="similarity">
    <text evidence="1">Belongs to the FAH family.</text>
</comment>
<dbReference type="Gene3D" id="3.90.850.10">
    <property type="entry name" value="Fumarylacetoacetase-like, C-terminal domain"/>
    <property type="match status" value="1"/>
</dbReference>
<reference evidence="5" key="1">
    <citation type="submission" date="2023-03" db="EMBL/GenBank/DDBJ databases">
        <authorList>
            <person name="Steffen K."/>
            <person name="Cardenas P."/>
        </authorList>
    </citation>
    <scope>NUCLEOTIDE SEQUENCE</scope>
</reference>
<dbReference type="GO" id="GO:0044281">
    <property type="term" value="P:small molecule metabolic process"/>
    <property type="evidence" value="ECO:0007669"/>
    <property type="project" value="UniProtKB-ARBA"/>
</dbReference>
<dbReference type="EMBL" id="CASHTH010004532">
    <property type="protein sequence ID" value="CAI8058603.1"/>
    <property type="molecule type" value="Genomic_DNA"/>
</dbReference>
<accession>A0AA35U1T1</accession>
<feature type="domain" description="Fumarylacetoacetase-like C-terminal" evidence="3">
    <location>
        <begin position="57"/>
        <end position="257"/>
    </location>
</feature>
<protein>
    <submittedName>
        <fullName evidence="5">Uncharacterized protein AF_2225</fullName>
    </submittedName>
</protein>
<dbReference type="PANTHER" id="PTHR42796">
    <property type="entry name" value="FUMARYLACETOACETATE HYDROLASE DOMAIN-CONTAINING PROTEIN 2A-RELATED"/>
    <property type="match status" value="1"/>
</dbReference>
<dbReference type="AlphaFoldDB" id="A0AA35U1T1"/>
<dbReference type="InterPro" id="IPR011234">
    <property type="entry name" value="Fumarylacetoacetase-like_C"/>
</dbReference>
<organism evidence="5 6">
    <name type="scientific">Geodia barretti</name>
    <name type="common">Barrett's horny sponge</name>
    <dbReference type="NCBI Taxonomy" id="519541"/>
    <lineage>
        <taxon>Eukaryota</taxon>
        <taxon>Metazoa</taxon>
        <taxon>Porifera</taxon>
        <taxon>Demospongiae</taxon>
        <taxon>Heteroscleromorpha</taxon>
        <taxon>Tetractinellida</taxon>
        <taxon>Astrophorina</taxon>
        <taxon>Geodiidae</taxon>
        <taxon>Geodia</taxon>
    </lineage>
</organism>
<name>A0AA35U1T1_GEOBA</name>
<dbReference type="GO" id="GO:0046872">
    <property type="term" value="F:metal ion binding"/>
    <property type="evidence" value="ECO:0007669"/>
    <property type="project" value="UniProtKB-KW"/>
</dbReference>
<dbReference type="InterPro" id="IPR051121">
    <property type="entry name" value="FAH"/>
</dbReference>
<dbReference type="Pfam" id="PF10370">
    <property type="entry name" value="Rv2993c-like_N"/>
    <property type="match status" value="1"/>
</dbReference>
<dbReference type="Proteomes" id="UP001174909">
    <property type="component" value="Unassembled WGS sequence"/>
</dbReference>
<dbReference type="Pfam" id="PF01557">
    <property type="entry name" value="FAA_hydrolase"/>
    <property type="match status" value="1"/>
</dbReference>
<keyword evidence="2" id="KW-0479">Metal-binding</keyword>
<feature type="domain" description="Rv2993c-like N-terminal" evidence="4">
    <location>
        <begin position="1"/>
        <end position="50"/>
    </location>
</feature>
<evidence type="ECO:0000256" key="1">
    <source>
        <dbReference type="ARBA" id="ARBA00010211"/>
    </source>
</evidence>
<sequence>MKIARFRSGSRTAHGVVFDDEVAEIRGSIYTSFRITDTRHPLSEVRFLPPTDPGELWGPGLNFVDHLEYAGSVFGQDAMPVPEKPQPWRKGRNALTGVNDPIIIPKDTAGEVHYEGEAVAVIGKVCRRISVERASHYILGYTCGNDVSERSWQKDDWTFWRAKGADTFAPVGPWIETEVDPQQLDLLVRINGEEVQRCNTSDMLFSFAEIVSYISQQVTLKPGDLVFSGATGVTRAITPGDVVEVDIPGVGVLSNPVIAEFEAGQGK</sequence>
<dbReference type="PANTHER" id="PTHR42796:SF4">
    <property type="entry name" value="FUMARYLACETOACETATE HYDROLASE DOMAIN-CONTAINING PROTEIN 2A"/>
    <property type="match status" value="1"/>
</dbReference>
<gene>
    <name evidence="5" type="ORF">GBAR_LOCUS31870</name>
</gene>
<dbReference type="GO" id="GO:0003824">
    <property type="term" value="F:catalytic activity"/>
    <property type="evidence" value="ECO:0007669"/>
    <property type="project" value="InterPro"/>
</dbReference>
<dbReference type="InterPro" id="IPR036663">
    <property type="entry name" value="Fumarylacetoacetase_C_sf"/>
</dbReference>
<keyword evidence="6" id="KW-1185">Reference proteome</keyword>
<dbReference type="SUPFAM" id="SSF56529">
    <property type="entry name" value="FAH"/>
    <property type="match status" value="1"/>
</dbReference>